<proteinExistence type="predicted"/>
<sequence>MYRLLLSFGNECLPKEAKKYGGCFWIEQKMAQVIFLQRSPKLIIRRNGGETVQHLVFTQQPIINGKFSFYFLLILYTFVSRELPYRKQNKYHYAFKTQIGDRILLY</sequence>
<dbReference type="Proteomes" id="UP000267606">
    <property type="component" value="Unassembled WGS sequence"/>
</dbReference>
<accession>A0A183HFS5</accession>
<reference evidence="3" key="1">
    <citation type="submission" date="2016-06" db="UniProtKB">
        <authorList>
            <consortium name="WormBaseParasite"/>
        </authorList>
    </citation>
    <scope>IDENTIFICATION</scope>
</reference>
<evidence type="ECO:0000313" key="3">
    <source>
        <dbReference type="WBParaSite" id="OFLC_0000633601-mRNA-1"/>
    </source>
</evidence>
<reference evidence="1 2" key="2">
    <citation type="submission" date="2018-11" db="EMBL/GenBank/DDBJ databases">
        <authorList>
            <consortium name="Pathogen Informatics"/>
        </authorList>
    </citation>
    <scope>NUCLEOTIDE SEQUENCE [LARGE SCALE GENOMIC DNA]</scope>
</reference>
<protein>
    <submittedName>
        <fullName evidence="1 3">Uncharacterized protein</fullName>
    </submittedName>
</protein>
<evidence type="ECO:0000313" key="1">
    <source>
        <dbReference type="EMBL" id="VDO46218.1"/>
    </source>
</evidence>
<evidence type="ECO:0000313" key="2">
    <source>
        <dbReference type="Proteomes" id="UP000267606"/>
    </source>
</evidence>
<dbReference type="EMBL" id="UZAJ01005974">
    <property type="protein sequence ID" value="VDO46218.1"/>
    <property type="molecule type" value="Genomic_DNA"/>
</dbReference>
<organism evidence="3">
    <name type="scientific">Onchocerca flexuosa</name>
    <dbReference type="NCBI Taxonomy" id="387005"/>
    <lineage>
        <taxon>Eukaryota</taxon>
        <taxon>Metazoa</taxon>
        <taxon>Ecdysozoa</taxon>
        <taxon>Nematoda</taxon>
        <taxon>Chromadorea</taxon>
        <taxon>Rhabditida</taxon>
        <taxon>Spirurina</taxon>
        <taxon>Spiruromorpha</taxon>
        <taxon>Filarioidea</taxon>
        <taxon>Onchocercidae</taxon>
        <taxon>Onchocerca</taxon>
    </lineage>
</organism>
<keyword evidence="2" id="KW-1185">Reference proteome</keyword>
<name>A0A183HFS5_9BILA</name>
<gene>
    <name evidence="1" type="ORF">OFLC_LOCUS6338</name>
</gene>
<dbReference type="AlphaFoldDB" id="A0A183HFS5"/>
<dbReference type="WBParaSite" id="OFLC_0000633601-mRNA-1">
    <property type="protein sequence ID" value="OFLC_0000633601-mRNA-1"/>
    <property type="gene ID" value="OFLC_0000633601"/>
</dbReference>